<feature type="compositionally biased region" description="Low complexity" evidence="1">
    <location>
        <begin position="132"/>
        <end position="167"/>
    </location>
</feature>
<gene>
    <name evidence="3" type="ORF">TraAM80_06443</name>
</gene>
<dbReference type="OrthoDB" id="10601064at2759"/>
<proteinExistence type="predicted"/>
<evidence type="ECO:0000313" key="3">
    <source>
        <dbReference type="EMBL" id="RNF02365.1"/>
    </source>
</evidence>
<evidence type="ECO:0000256" key="1">
    <source>
        <dbReference type="SAM" id="MobiDB-lite"/>
    </source>
</evidence>
<reference evidence="3 4" key="1">
    <citation type="journal article" date="2018" name="BMC Genomics">
        <title>Genomic comparison of Trypanosoma conorhini and Trypanosoma rangeli to Trypanosoma cruzi strains of high and low virulence.</title>
        <authorList>
            <person name="Bradwell K.R."/>
            <person name="Koparde V.N."/>
            <person name="Matveyev A.V."/>
            <person name="Serrano M.G."/>
            <person name="Alves J.M."/>
            <person name="Parikh H."/>
            <person name="Huang B."/>
            <person name="Lee V."/>
            <person name="Espinosa-Alvarez O."/>
            <person name="Ortiz P.A."/>
            <person name="Costa-Martins A.G."/>
            <person name="Teixeira M.M."/>
            <person name="Buck G.A."/>
        </authorList>
    </citation>
    <scope>NUCLEOTIDE SEQUENCE [LARGE SCALE GENOMIC DNA]</scope>
    <source>
        <strain evidence="3 4">AM80</strain>
    </source>
</reference>
<evidence type="ECO:0000313" key="4">
    <source>
        <dbReference type="Proteomes" id="UP000283634"/>
    </source>
</evidence>
<dbReference type="GeneID" id="40330376"/>
<feature type="compositionally biased region" description="Low complexity" evidence="1">
    <location>
        <begin position="184"/>
        <end position="200"/>
    </location>
</feature>
<keyword evidence="2" id="KW-0732">Signal</keyword>
<dbReference type="RefSeq" id="XP_029236872.1">
    <property type="nucleotide sequence ID" value="XM_029383287.1"/>
</dbReference>
<feature type="signal peptide" evidence="2">
    <location>
        <begin position="1"/>
        <end position="27"/>
    </location>
</feature>
<evidence type="ECO:0000256" key="2">
    <source>
        <dbReference type="SAM" id="SignalP"/>
    </source>
</evidence>
<dbReference type="EMBL" id="MKGL01000234">
    <property type="protein sequence ID" value="RNF02365.1"/>
    <property type="molecule type" value="Genomic_DNA"/>
</dbReference>
<sequence>MFTVRRRAVFALMFLSLLCDCCCSARATSSGISEDVNVTVELTCAENGKDIRWRFPGENNWMMCSSSTEDAAGSVGEDDLLTKSLCYWADDISKKDCKSHCTSSSGDAVSVCTANYSLDPKSKLYERWNNAKATPGSSSASPGGKSAVDTEPGTNPAGNAAHAPGNTDAPSTSQDPPKAPSSAPPATGFDGTSTTTTTTTKSPGVAKHTKSNADSSEASNTPFVHTSLLLLLLTALACAAGQC</sequence>
<comment type="caution">
    <text evidence="3">The sequence shown here is derived from an EMBL/GenBank/DDBJ whole genome shotgun (WGS) entry which is preliminary data.</text>
</comment>
<feature type="chain" id="PRO_5019429202" evidence="2">
    <location>
        <begin position="28"/>
        <end position="243"/>
    </location>
</feature>
<dbReference type="OMA" id="CCSARAT"/>
<name>A0A422NA73_TRYRA</name>
<feature type="region of interest" description="Disordered" evidence="1">
    <location>
        <begin position="132"/>
        <end position="220"/>
    </location>
</feature>
<protein>
    <submittedName>
        <fullName evidence="3">Mucin-like glycoprotein</fullName>
    </submittedName>
</protein>
<accession>A0A422NA73</accession>
<dbReference type="Proteomes" id="UP000283634">
    <property type="component" value="Unassembled WGS sequence"/>
</dbReference>
<organism evidence="3 4">
    <name type="scientific">Trypanosoma rangeli</name>
    <dbReference type="NCBI Taxonomy" id="5698"/>
    <lineage>
        <taxon>Eukaryota</taxon>
        <taxon>Discoba</taxon>
        <taxon>Euglenozoa</taxon>
        <taxon>Kinetoplastea</taxon>
        <taxon>Metakinetoplastina</taxon>
        <taxon>Trypanosomatida</taxon>
        <taxon>Trypanosomatidae</taxon>
        <taxon>Trypanosoma</taxon>
        <taxon>Herpetosoma</taxon>
    </lineage>
</organism>
<dbReference type="AlphaFoldDB" id="A0A422NA73"/>
<keyword evidence="4" id="KW-1185">Reference proteome</keyword>